<dbReference type="Gene3D" id="1.10.510.10">
    <property type="entry name" value="Transferase(Phosphotransferase) domain 1"/>
    <property type="match status" value="2"/>
</dbReference>
<dbReference type="InterPro" id="IPR051681">
    <property type="entry name" value="Ser/Thr_Kinases-Pseudokinases"/>
</dbReference>
<dbReference type="InterPro" id="IPR001245">
    <property type="entry name" value="Ser-Thr/Tyr_kinase_cat_dom"/>
</dbReference>
<dbReference type="PROSITE" id="PS50011">
    <property type="entry name" value="PROTEIN_KINASE_DOM"/>
    <property type="match status" value="2"/>
</dbReference>
<reference evidence="2" key="1">
    <citation type="submission" date="2022-07" db="EMBL/GenBank/DDBJ databases">
        <title>Genome Sequence of Physisporinus lineatus.</title>
        <authorList>
            <person name="Buettner E."/>
        </authorList>
    </citation>
    <scope>NUCLEOTIDE SEQUENCE</scope>
    <source>
        <strain evidence="2">VT162</strain>
    </source>
</reference>
<evidence type="ECO:0000313" key="2">
    <source>
        <dbReference type="EMBL" id="KAJ3483207.1"/>
    </source>
</evidence>
<dbReference type="SUPFAM" id="SSF56112">
    <property type="entry name" value="Protein kinase-like (PK-like)"/>
    <property type="match status" value="2"/>
</dbReference>
<proteinExistence type="predicted"/>
<feature type="domain" description="Protein kinase" evidence="1">
    <location>
        <begin position="59"/>
        <end position="380"/>
    </location>
</feature>
<feature type="domain" description="Protein kinase" evidence="1">
    <location>
        <begin position="480"/>
        <end position="792"/>
    </location>
</feature>
<dbReference type="Pfam" id="PF00069">
    <property type="entry name" value="Pkinase"/>
    <property type="match status" value="1"/>
</dbReference>
<dbReference type="Proteomes" id="UP001212997">
    <property type="component" value="Unassembled WGS sequence"/>
</dbReference>
<dbReference type="EMBL" id="JANAWD010000237">
    <property type="protein sequence ID" value="KAJ3483207.1"/>
    <property type="molecule type" value="Genomic_DNA"/>
</dbReference>
<dbReference type="InterPro" id="IPR000719">
    <property type="entry name" value="Prot_kinase_dom"/>
</dbReference>
<dbReference type="AlphaFoldDB" id="A0AAD5V2P2"/>
<gene>
    <name evidence="2" type="ORF">NLI96_g6475</name>
</gene>
<dbReference type="GO" id="GO:0004674">
    <property type="term" value="F:protein serine/threonine kinase activity"/>
    <property type="evidence" value="ECO:0007669"/>
    <property type="project" value="TreeGrafter"/>
</dbReference>
<comment type="caution">
    <text evidence="2">The sequence shown here is derived from an EMBL/GenBank/DDBJ whole genome shotgun (WGS) entry which is preliminary data.</text>
</comment>
<dbReference type="GO" id="GO:0005524">
    <property type="term" value="F:ATP binding"/>
    <property type="evidence" value="ECO:0007669"/>
    <property type="project" value="InterPro"/>
</dbReference>
<dbReference type="Pfam" id="PF07714">
    <property type="entry name" value="PK_Tyr_Ser-Thr"/>
    <property type="match status" value="1"/>
</dbReference>
<evidence type="ECO:0000313" key="3">
    <source>
        <dbReference type="Proteomes" id="UP001212997"/>
    </source>
</evidence>
<dbReference type="InterPro" id="IPR011009">
    <property type="entry name" value="Kinase-like_dom_sf"/>
</dbReference>
<dbReference type="PANTHER" id="PTHR44329">
    <property type="entry name" value="SERINE/THREONINE-PROTEIN KINASE TNNI3K-RELATED"/>
    <property type="match status" value="1"/>
</dbReference>
<organism evidence="2 3">
    <name type="scientific">Meripilus lineatus</name>
    <dbReference type="NCBI Taxonomy" id="2056292"/>
    <lineage>
        <taxon>Eukaryota</taxon>
        <taxon>Fungi</taxon>
        <taxon>Dikarya</taxon>
        <taxon>Basidiomycota</taxon>
        <taxon>Agaricomycotina</taxon>
        <taxon>Agaricomycetes</taxon>
        <taxon>Polyporales</taxon>
        <taxon>Meripilaceae</taxon>
        <taxon>Meripilus</taxon>
    </lineage>
</organism>
<evidence type="ECO:0000259" key="1">
    <source>
        <dbReference type="PROSITE" id="PS50011"/>
    </source>
</evidence>
<sequence length="822" mass="91768">MEDSSVLRYLYRLFQQAKAPPTTSPETRDYIRQVAPILIDWIHRASSGESSPGHVRIRELLTSAFENGDVSGIYRLSDADTDIALTIMLNAYDVSREDHERVKKGARGILVDTFRRNVSKLNYLPSCFLLDKADIVLDPTVEARKNRVNIVHFGTYRGTPVAMKEGLRDFFFKQSISRSELAVWRTLSRNKHIVPLLGIAHIEITPGAKPKTVLIMPRFSKNDVASHLASHWLSLENVLLDEDDHAWLGGLGGSGLAMKVALATKTAMTQAHRRQFLAPEQADDEYRCIPTTATDIWTFGLFCIQLFVGGQGPYAEMQGGAPTLKEVVDGARPPQPKMMDDDLWHIVVDCLAKRPADRPTAKALFSRITQIRSAQPHAMYRYLSAPLSSDHGTQVFERMKVFAREHSLNKITQFVGDEAQVAMDILYQALLQSDAVPPSHANASSARLTRTEVRPLLVTLVLQSESFPSKFQAHQDALVLDWPDNLNPGADANVDASAENNNPDANAKADLPQKVTCQATLYGSQVTVTCVRNDGARRDALRESMTLKSLRDIYIVPFLGTHKTPSDTYIILPCMSNARDYLKELLAVAREEDVKILEDTERKERRNLYKETQRLVSRTSVPLVIHHIHIHATKLGQTAGAIKYLHDEGIVHSNIRGANILVGTDANVCLSDFSRSRIDGLDESLSSQFAGEPGWLAPELLRSFSPRDNKVPLINPPVFPTRESDIYSYGRVCIELYACEDPHIALKNANYSITKLIPSRLSHLVNWCCDEAPGFRPKALQLVEARIEHIVLPGEELLTPFGRFRFDANPFTTADLLDSLSS</sequence>
<accession>A0AAD5V2P2</accession>
<keyword evidence="3" id="KW-1185">Reference proteome</keyword>
<protein>
    <recommendedName>
        <fullName evidence="1">Protein kinase domain-containing protein</fullName>
    </recommendedName>
</protein>
<name>A0AAD5V2P2_9APHY</name>